<dbReference type="RefSeq" id="WP_019149376.1">
    <property type="nucleotide sequence ID" value="NZ_CP102252.1"/>
</dbReference>
<evidence type="ECO:0000259" key="2">
    <source>
        <dbReference type="Pfam" id="PF13472"/>
    </source>
</evidence>
<dbReference type="SUPFAM" id="SSF56300">
    <property type="entry name" value="Metallo-dependent phosphatases"/>
    <property type="match status" value="1"/>
</dbReference>
<feature type="chain" id="PRO_5045739944" evidence="1">
    <location>
        <begin position="19"/>
        <end position="679"/>
    </location>
</feature>
<organism evidence="5 6">
    <name type="scientific">Alistipes senegalensis JC50</name>
    <dbReference type="NCBI Taxonomy" id="1033732"/>
    <lineage>
        <taxon>Bacteria</taxon>
        <taxon>Pseudomonadati</taxon>
        <taxon>Bacteroidota</taxon>
        <taxon>Bacteroidia</taxon>
        <taxon>Bacteroidales</taxon>
        <taxon>Rikenellaceae</taxon>
        <taxon>Alistipes</taxon>
    </lineage>
</organism>
<dbReference type="InterPro" id="IPR013830">
    <property type="entry name" value="SGNH_hydro"/>
</dbReference>
<dbReference type="InterPro" id="IPR029052">
    <property type="entry name" value="Metallo-depent_PP-like"/>
</dbReference>
<keyword evidence="1" id="KW-0732">Signal</keyword>
<dbReference type="InterPro" id="IPR036514">
    <property type="entry name" value="SGNH_hydro_sf"/>
</dbReference>
<feature type="domain" description="Calcineurin-like phosphoesterase N-terminal" evidence="4">
    <location>
        <begin position="227"/>
        <end position="301"/>
    </location>
</feature>
<reference evidence="5" key="1">
    <citation type="journal article" date="2022" name="Cell">
        <title>Design, construction, and in vivo augmentation of a complex gut microbiome.</title>
        <authorList>
            <person name="Cheng A.G."/>
            <person name="Ho P.Y."/>
            <person name="Aranda-Diaz A."/>
            <person name="Jain S."/>
            <person name="Yu F.B."/>
            <person name="Meng X."/>
            <person name="Wang M."/>
            <person name="Iakiviak M."/>
            <person name="Nagashima K."/>
            <person name="Zhao A."/>
            <person name="Murugkar P."/>
            <person name="Patil A."/>
            <person name="Atabakhsh K."/>
            <person name="Weakley A."/>
            <person name="Yan J."/>
            <person name="Brumbaugh A.R."/>
            <person name="Higginbottom S."/>
            <person name="Dimas A."/>
            <person name="Shiver A.L."/>
            <person name="Deutschbauer A."/>
            <person name="Neff N."/>
            <person name="Sonnenburg J.L."/>
            <person name="Huang K.C."/>
            <person name="Fischbach M.A."/>
        </authorList>
    </citation>
    <scope>NUCLEOTIDE SEQUENCE</scope>
    <source>
        <strain evidence="5">JC50</strain>
    </source>
</reference>
<keyword evidence="6" id="KW-1185">Reference proteome</keyword>
<protein>
    <submittedName>
        <fullName evidence="5">Calcineurin-like phosphoesterase C-terminal domain-containing protein</fullName>
    </submittedName>
</protein>
<gene>
    <name evidence="5" type="ORF">NQ519_03935</name>
</gene>
<dbReference type="SUPFAM" id="SSF52266">
    <property type="entry name" value="SGNH hydrolase"/>
    <property type="match status" value="1"/>
</dbReference>
<evidence type="ECO:0000313" key="5">
    <source>
        <dbReference type="EMBL" id="UWN65996.1"/>
    </source>
</evidence>
<dbReference type="Proteomes" id="UP001058267">
    <property type="component" value="Chromosome"/>
</dbReference>
<sequence length="679" mass="75545">MKRLILTLLSTAAAVTLAAQPDSLDYRGDYYFSKRSQQESLPVRPHHTVMLGNSLTERGAWAEYFPEAHVINRGIGGDCVAGMAARLDSIVAGRPRAIFLMAGVNDLIFSTIAPEALLRQYERLLDRIAAESPATQVFIQSPLPLDEARNEPYFTGKNARIEAFDRLLRRMAARRGLKFIDIRSRMLRDGKLPAEYTVDGIHLTPAGYAVWVEALRPYVTPAGARIGTVTCAGRGLAGVVVSDGDNCAATDSAGRFVLPANDRARFVFVSTPAGYASPSEEGVVRHYLPAKSDGSSHDFRLRRKPSGETRHGFVVVADPQLFARKEFRLLERAAEDIRQTAAAAERSGRPMHGICAGDITSGDHTFYTSYNEVMSATGIEFRNAMGNHDMKLWGRSHETSAAAFEAMYGPAYYSYNVGEVHYAVLNDNYYIGRDWYYIGYLEERQLAWLERDLSFVPAGTTVVVALHIPTAFAGKDEKPFDYPQAERSLCNHRALHRLLEPYDAHVVSGHMHTTTNCPVREGLYEHNVAALSGAWWQGAICTDGTPAGYAVFEVDGGEVTWYYKSVGHPRSFQLKIYDSKDDEAFAGRVVANVWNCDPAWTVEMHADGGRPVRMERTTAVDPQARRLYADASKLDHKWITVTPSDHYYAAPLPAGTRRVEVTARDRFGNTYRAEKRINR</sequence>
<evidence type="ECO:0000256" key="1">
    <source>
        <dbReference type="SAM" id="SignalP"/>
    </source>
</evidence>
<dbReference type="Gene3D" id="3.40.50.1110">
    <property type="entry name" value="SGNH hydrolase"/>
    <property type="match status" value="1"/>
</dbReference>
<dbReference type="EMBL" id="CP102252">
    <property type="protein sequence ID" value="UWN65996.1"/>
    <property type="molecule type" value="Genomic_DNA"/>
</dbReference>
<feature type="domain" description="Calcineurin-like phosphoesterase C-terminal" evidence="3">
    <location>
        <begin position="525"/>
        <end position="671"/>
    </location>
</feature>
<evidence type="ECO:0000313" key="6">
    <source>
        <dbReference type="Proteomes" id="UP001058267"/>
    </source>
</evidence>
<name>A0ABY5V8K5_9BACT</name>
<dbReference type="Pfam" id="PF16371">
    <property type="entry name" value="MetallophosN"/>
    <property type="match status" value="1"/>
</dbReference>
<dbReference type="PANTHER" id="PTHR43143">
    <property type="entry name" value="METALLOPHOSPHOESTERASE, CALCINEURIN SUPERFAMILY"/>
    <property type="match status" value="1"/>
</dbReference>
<feature type="signal peptide" evidence="1">
    <location>
        <begin position="1"/>
        <end position="18"/>
    </location>
</feature>
<dbReference type="Pfam" id="PF13472">
    <property type="entry name" value="Lipase_GDSL_2"/>
    <property type="match status" value="1"/>
</dbReference>
<accession>A0ABY5V8K5</accession>
<proteinExistence type="predicted"/>
<evidence type="ECO:0000259" key="4">
    <source>
        <dbReference type="Pfam" id="PF16371"/>
    </source>
</evidence>
<dbReference type="InterPro" id="IPR051918">
    <property type="entry name" value="STPP_CPPED1"/>
</dbReference>
<dbReference type="PANTHER" id="PTHR43143:SF1">
    <property type="entry name" value="SERINE_THREONINE-PROTEIN PHOSPHATASE CPPED1"/>
    <property type="match status" value="1"/>
</dbReference>
<dbReference type="Gene3D" id="3.60.21.10">
    <property type="match status" value="1"/>
</dbReference>
<dbReference type="InterPro" id="IPR032285">
    <property type="entry name" value="Metallophos_N"/>
</dbReference>
<dbReference type="InterPro" id="IPR032288">
    <property type="entry name" value="Metallophos_C"/>
</dbReference>
<dbReference type="Pfam" id="PF16370">
    <property type="entry name" value="MetallophosC"/>
    <property type="match status" value="1"/>
</dbReference>
<evidence type="ECO:0000259" key="3">
    <source>
        <dbReference type="Pfam" id="PF16370"/>
    </source>
</evidence>
<feature type="domain" description="SGNH hydrolase-type esterase" evidence="2">
    <location>
        <begin position="52"/>
        <end position="210"/>
    </location>
</feature>